<feature type="compositionally biased region" description="Acidic residues" evidence="1">
    <location>
        <begin position="339"/>
        <end position="355"/>
    </location>
</feature>
<protein>
    <recommendedName>
        <fullName evidence="4">VWFA domain-containing protein</fullName>
    </recommendedName>
</protein>
<dbReference type="PANTHER" id="PTHR34706:SF2">
    <property type="entry name" value="RFEF"/>
    <property type="match status" value="1"/>
</dbReference>
<dbReference type="InParanoid" id="A0A3N4K850"/>
<evidence type="ECO:0000256" key="1">
    <source>
        <dbReference type="SAM" id="MobiDB-lite"/>
    </source>
</evidence>
<evidence type="ECO:0000313" key="2">
    <source>
        <dbReference type="EMBL" id="RPB06707.1"/>
    </source>
</evidence>
<accession>A0A3N4K850</accession>
<evidence type="ECO:0000313" key="3">
    <source>
        <dbReference type="Proteomes" id="UP000277580"/>
    </source>
</evidence>
<dbReference type="EMBL" id="ML119233">
    <property type="protein sequence ID" value="RPB06707.1"/>
    <property type="molecule type" value="Genomic_DNA"/>
</dbReference>
<dbReference type="SUPFAM" id="SSF53300">
    <property type="entry name" value="vWA-like"/>
    <property type="match status" value="1"/>
</dbReference>
<gene>
    <name evidence="2" type="ORF">P167DRAFT_569019</name>
</gene>
<dbReference type="AlphaFoldDB" id="A0A3N4K850"/>
<dbReference type="InterPro" id="IPR036465">
    <property type="entry name" value="vWFA_dom_sf"/>
</dbReference>
<name>A0A3N4K850_9PEZI</name>
<dbReference type="OrthoDB" id="2142040at2759"/>
<sequence length="355" mass="39383">MPGIQEEATSETKTYPQLESIKTKWGFGVKDGRPPTPNATPHPDDIETITAEECLENFNKFIAHEKPGLRSFYDKEKLEKLSVNATDMVNKLREKKCGKETSKQLSILCLYDLVMLIDDSSSMNDEEGGKRIETLSKTMKKITMVYDLARPAPNQGLVSVKFINCMKGYKNIDNRRVSPVLKKHAFWGTTQIGSALQKKVLDNFVFNPNAPMEKPLLIMTVTDGGPEGESKNHLRNVIDQCVEKLEAHGGAGKDAVAFHFSRVGNDKGAADLLAELDESCDSVDCLRAEYALERLSDKESQWDVLPKLLLGAIVSTINQNDDEESGKAVKPPPVHAEIVEDETIELDDGDISDDD</sequence>
<reference evidence="2 3" key="1">
    <citation type="journal article" date="2018" name="Nat. Ecol. Evol.">
        <title>Pezizomycetes genomes reveal the molecular basis of ectomycorrhizal truffle lifestyle.</title>
        <authorList>
            <person name="Murat C."/>
            <person name="Payen T."/>
            <person name="Noel B."/>
            <person name="Kuo A."/>
            <person name="Morin E."/>
            <person name="Chen J."/>
            <person name="Kohler A."/>
            <person name="Krizsan K."/>
            <person name="Balestrini R."/>
            <person name="Da Silva C."/>
            <person name="Montanini B."/>
            <person name="Hainaut M."/>
            <person name="Levati E."/>
            <person name="Barry K.W."/>
            <person name="Belfiori B."/>
            <person name="Cichocki N."/>
            <person name="Clum A."/>
            <person name="Dockter R.B."/>
            <person name="Fauchery L."/>
            <person name="Guy J."/>
            <person name="Iotti M."/>
            <person name="Le Tacon F."/>
            <person name="Lindquist E.A."/>
            <person name="Lipzen A."/>
            <person name="Malagnac F."/>
            <person name="Mello A."/>
            <person name="Molinier V."/>
            <person name="Miyauchi S."/>
            <person name="Poulain J."/>
            <person name="Riccioni C."/>
            <person name="Rubini A."/>
            <person name="Sitrit Y."/>
            <person name="Splivallo R."/>
            <person name="Traeger S."/>
            <person name="Wang M."/>
            <person name="Zifcakova L."/>
            <person name="Wipf D."/>
            <person name="Zambonelli A."/>
            <person name="Paolocci F."/>
            <person name="Nowrousian M."/>
            <person name="Ottonello S."/>
            <person name="Baldrian P."/>
            <person name="Spatafora J.W."/>
            <person name="Henrissat B."/>
            <person name="Nagy L.G."/>
            <person name="Aury J.M."/>
            <person name="Wincker P."/>
            <person name="Grigoriev I.V."/>
            <person name="Bonfante P."/>
            <person name="Martin F.M."/>
        </authorList>
    </citation>
    <scope>NUCLEOTIDE SEQUENCE [LARGE SCALE GENOMIC DNA]</scope>
    <source>
        <strain evidence="2 3">CCBAS932</strain>
    </source>
</reference>
<dbReference type="Proteomes" id="UP000277580">
    <property type="component" value="Unassembled WGS sequence"/>
</dbReference>
<proteinExistence type="predicted"/>
<dbReference type="PANTHER" id="PTHR34706">
    <property type="entry name" value="SLR1338 PROTEIN"/>
    <property type="match status" value="1"/>
</dbReference>
<evidence type="ECO:0008006" key="4">
    <source>
        <dbReference type="Google" id="ProtNLM"/>
    </source>
</evidence>
<keyword evidence="3" id="KW-1185">Reference proteome</keyword>
<feature type="region of interest" description="Disordered" evidence="1">
    <location>
        <begin position="320"/>
        <end position="355"/>
    </location>
</feature>
<organism evidence="2 3">
    <name type="scientific">Morchella conica CCBAS932</name>
    <dbReference type="NCBI Taxonomy" id="1392247"/>
    <lineage>
        <taxon>Eukaryota</taxon>
        <taxon>Fungi</taxon>
        <taxon>Dikarya</taxon>
        <taxon>Ascomycota</taxon>
        <taxon>Pezizomycotina</taxon>
        <taxon>Pezizomycetes</taxon>
        <taxon>Pezizales</taxon>
        <taxon>Morchellaceae</taxon>
        <taxon>Morchella</taxon>
    </lineage>
</organism>